<sequence>MVKGVYLMTIESRIKILKDDLLNPLGPSISTNQNYPFAIFHYPPHEEFKMREKLIELLDTLRNKAWVILNVDLFATLIEYLSIQEDGELIDALVQEEKLQYKANKNNYSMPLNVLKNSLDIVLKNTDGYPKFVFDKILNKIEQTYISKTVIFLSRIGGLYPFYRTSTLLRMLDNGIQVPTIVLYPGERTEQRYLRFMGEMDADRDYRPRIY</sequence>
<dbReference type="EMBL" id="ATBP01000170">
    <property type="protein sequence ID" value="ETR72220.1"/>
    <property type="molecule type" value="Genomic_DNA"/>
</dbReference>
<evidence type="ECO:0000313" key="1">
    <source>
        <dbReference type="EMBL" id="ETR72220.1"/>
    </source>
</evidence>
<dbReference type="Proteomes" id="UP000189670">
    <property type="component" value="Unassembled WGS sequence"/>
</dbReference>
<accession>A0A1V1PBP0</accession>
<comment type="caution">
    <text evidence="1">The sequence shown here is derived from an EMBL/GenBank/DDBJ whole genome shotgun (WGS) entry which is preliminary data.</text>
</comment>
<proteinExistence type="predicted"/>
<gene>
    <name evidence="1" type="ORF">OMM_01886</name>
</gene>
<name>A0A1V1PBP0_9BACT</name>
<protein>
    <recommendedName>
        <fullName evidence="3">DUF1788 domain-containing protein</fullName>
    </recommendedName>
</protein>
<evidence type="ECO:0000313" key="2">
    <source>
        <dbReference type="Proteomes" id="UP000189670"/>
    </source>
</evidence>
<evidence type="ECO:0008006" key="3">
    <source>
        <dbReference type="Google" id="ProtNLM"/>
    </source>
</evidence>
<dbReference type="InterPro" id="IPR014858">
    <property type="entry name" value="BrxB"/>
</dbReference>
<dbReference type="Pfam" id="PF08747">
    <property type="entry name" value="BrxB"/>
    <property type="match status" value="1"/>
</dbReference>
<dbReference type="AlphaFoldDB" id="A0A1V1PBP0"/>
<reference evidence="2" key="1">
    <citation type="submission" date="2012-11" db="EMBL/GenBank/DDBJ databases">
        <authorList>
            <person name="Lucero-Rivera Y.E."/>
            <person name="Tovar-Ramirez D."/>
        </authorList>
    </citation>
    <scope>NUCLEOTIDE SEQUENCE [LARGE SCALE GENOMIC DNA]</scope>
    <source>
        <strain evidence="2">Araruama</strain>
    </source>
</reference>
<organism evidence="1 2">
    <name type="scientific">Candidatus Magnetoglobus multicellularis str. Araruama</name>
    <dbReference type="NCBI Taxonomy" id="890399"/>
    <lineage>
        <taxon>Bacteria</taxon>
        <taxon>Pseudomonadati</taxon>
        <taxon>Thermodesulfobacteriota</taxon>
        <taxon>Desulfobacteria</taxon>
        <taxon>Desulfobacterales</taxon>
        <taxon>Desulfobacteraceae</taxon>
        <taxon>Candidatus Magnetoglobus</taxon>
    </lineage>
</organism>